<dbReference type="KEGG" id="hmo:HM1_1988"/>
<evidence type="ECO:0000313" key="2">
    <source>
        <dbReference type="Proteomes" id="UP000008550"/>
    </source>
</evidence>
<dbReference type="HOGENOM" id="CLU_3290630_0_0_9"/>
<accession>B0TFW6</accession>
<protein>
    <submittedName>
        <fullName evidence="1">Uncharacterized protein</fullName>
    </submittedName>
</protein>
<keyword evidence="2" id="KW-1185">Reference proteome</keyword>
<evidence type="ECO:0000313" key="1">
    <source>
        <dbReference type="EMBL" id="ABZ84546.1"/>
    </source>
</evidence>
<dbReference type="EMBL" id="CP000930">
    <property type="protein sequence ID" value="ABZ84546.1"/>
    <property type="molecule type" value="Genomic_DNA"/>
</dbReference>
<sequence length="40" mass="4274">MVCERFGRSGEQRAQLRSVGSAIDMQKSPRAFGATSGATE</sequence>
<organism evidence="1 2">
    <name type="scientific">Heliobacterium modesticaldum (strain ATCC 51547 / Ice1)</name>
    <dbReference type="NCBI Taxonomy" id="498761"/>
    <lineage>
        <taxon>Bacteria</taxon>
        <taxon>Bacillati</taxon>
        <taxon>Bacillota</taxon>
        <taxon>Clostridia</taxon>
        <taxon>Eubacteriales</taxon>
        <taxon>Heliobacteriaceae</taxon>
        <taxon>Heliomicrobium</taxon>
    </lineage>
</organism>
<dbReference type="Proteomes" id="UP000008550">
    <property type="component" value="Chromosome"/>
</dbReference>
<reference evidence="1 2" key="1">
    <citation type="journal article" date="2008" name="J. Bacteriol.">
        <title>The genome of Heliobacterium modesticaldum, a phototrophic representative of the Firmicutes containing the simplest photosynthetic apparatus.</title>
        <authorList>
            <person name="Sattley W.M."/>
            <person name="Madigan M.T."/>
            <person name="Swingley W.D."/>
            <person name="Cheung P.C."/>
            <person name="Clocksin K.M."/>
            <person name="Conrad A.L."/>
            <person name="Dejesa L.C."/>
            <person name="Honchak B.M."/>
            <person name="Jung D.O."/>
            <person name="Karbach L.E."/>
            <person name="Kurdoglu A."/>
            <person name="Lahiri S."/>
            <person name="Mastrian S.D."/>
            <person name="Page L.E."/>
            <person name="Taylor H.L."/>
            <person name="Wang Z.T."/>
            <person name="Raymond J."/>
            <person name="Chen M."/>
            <person name="Blankenship R.E."/>
            <person name="Touchman J.W."/>
        </authorList>
    </citation>
    <scope>NUCLEOTIDE SEQUENCE [LARGE SCALE GENOMIC DNA]</scope>
    <source>
        <strain evidence="2">ATCC 51547 / Ice1</strain>
    </source>
</reference>
<name>B0TFW6_HELMI</name>
<proteinExistence type="predicted"/>
<dbReference type="AlphaFoldDB" id="B0TFW6"/>
<gene>
    <name evidence="1" type="ORF">HM1_1988</name>
</gene>